<feature type="region of interest" description="Disordered" evidence="1">
    <location>
        <begin position="1"/>
        <end position="88"/>
    </location>
</feature>
<feature type="compositionally biased region" description="Basic and acidic residues" evidence="1">
    <location>
        <begin position="9"/>
        <end position="23"/>
    </location>
</feature>
<dbReference type="GeneID" id="18922118"/>
<protein>
    <submittedName>
        <fullName evidence="2">Uncharacterized protein</fullName>
    </submittedName>
</protein>
<evidence type="ECO:0000313" key="3">
    <source>
        <dbReference type="Proteomes" id="UP000001072"/>
    </source>
</evidence>
<reference evidence="3" key="1">
    <citation type="journal article" date="2011" name="Proc. Natl. Acad. Sci. U.S.A.">
        <title>Obligate biotrophy features unraveled by the genomic analysis of rust fungi.</title>
        <authorList>
            <person name="Duplessis S."/>
            <person name="Cuomo C.A."/>
            <person name="Lin Y.-C."/>
            <person name="Aerts A."/>
            <person name="Tisserant E."/>
            <person name="Veneault-Fourrey C."/>
            <person name="Joly D.L."/>
            <person name="Hacquard S."/>
            <person name="Amselem J."/>
            <person name="Cantarel B.L."/>
            <person name="Chiu R."/>
            <person name="Coutinho P.M."/>
            <person name="Feau N."/>
            <person name="Field M."/>
            <person name="Frey P."/>
            <person name="Gelhaye E."/>
            <person name="Goldberg J."/>
            <person name="Grabherr M.G."/>
            <person name="Kodira C.D."/>
            <person name="Kohler A."/>
            <person name="Kuees U."/>
            <person name="Lindquist E.A."/>
            <person name="Lucas S.M."/>
            <person name="Mago R."/>
            <person name="Mauceli E."/>
            <person name="Morin E."/>
            <person name="Murat C."/>
            <person name="Pangilinan J.L."/>
            <person name="Park R."/>
            <person name="Pearson M."/>
            <person name="Quesneville H."/>
            <person name="Rouhier N."/>
            <person name="Sakthikumar S."/>
            <person name="Salamov A.A."/>
            <person name="Schmutz J."/>
            <person name="Selles B."/>
            <person name="Shapiro H."/>
            <person name="Tanguay P."/>
            <person name="Tuskan G.A."/>
            <person name="Henrissat B."/>
            <person name="Van de Peer Y."/>
            <person name="Rouze P."/>
            <person name="Ellis J.G."/>
            <person name="Dodds P.N."/>
            <person name="Schein J.E."/>
            <person name="Zhong S."/>
            <person name="Hamelin R.C."/>
            <person name="Grigoriev I.V."/>
            <person name="Szabo L.J."/>
            <person name="Martin F."/>
        </authorList>
    </citation>
    <scope>NUCLEOTIDE SEQUENCE [LARGE SCALE GENOMIC DNA]</scope>
    <source>
        <strain evidence="3">98AG31 / pathotype 3-4-7</strain>
    </source>
</reference>
<dbReference type="VEuPathDB" id="FungiDB:MELLADRAFT_103937"/>
<accession>F4RD19</accession>
<dbReference type="EMBL" id="GL883096">
    <property type="protein sequence ID" value="EGG09891.1"/>
    <property type="molecule type" value="Genomic_DNA"/>
</dbReference>
<name>F4RD19_MELLP</name>
<dbReference type="Proteomes" id="UP000001072">
    <property type="component" value="Unassembled WGS sequence"/>
</dbReference>
<dbReference type="HOGENOM" id="CLU_1669762_0_0_1"/>
<evidence type="ECO:0000256" key="1">
    <source>
        <dbReference type="SAM" id="MobiDB-lite"/>
    </source>
</evidence>
<proteinExistence type="predicted"/>
<feature type="compositionally biased region" description="Polar residues" evidence="1">
    <location>
        <begin position="64"/>
        <end position="73"/>
    </location>
</feature>
<gene>
    <name evidence="2" type="ORF">MELLADRAFT_103937</name>
</gene>
<dbReference type="InParanoid" id="F4RD19"/>
<organism evidence="3">
    <name type="scientific">Melampsora larici-populina (strain 98AG31 / pathotype 3-4-7)</name>
    <name type="common">Poplar leaf rust fungus</name>
    <dbReference type="NCBI Taxonomy" id="747676"/>
    <lineage>
        <taxon>Eukaryota</taxon>
        <taxon>Fungi</taxon>
        <taxon>Dikarya</taxon>
        <taxon>Basidiomycota</taxon>
        <taxon>Pucciniomycotina</taxon>
        <taxon>Pucciniomycetes</taxon>
        <taxon>Pucciniales</taxon>
        <taxon>Melampsoraceae</taxon>
        <taxon>Melampsora</taxon>
    </lineage>
</organism>
<sequence length="158" mass="17708">MDSNQLQDQIDKKLRMNRDEENKASGAGEGGPPPQGTNETPNKGTGDAEARGTNNQLEDPAQELATQPPTKTQPKGKAKAKVVGPIRIKPLTHQQEQIKLEEEKEAVAQSRLLEEKITNERAEKRIEELERLLRDREADESGDEEEMLPHVEMPLGRR</sequence>
<dbReference type="RefSeq" id="XP_007406945.1">
    <property type="nucleotide sequence ID" value="XM_007406883.1"/>
</dbReference>
<keyword evidence="3" id="KW-1185">Reference proteome</keyword>
<evidence type="ECO:0000313" key="2">
    <source>
        <dbReference type="EMBL" id="EGG09891.1"/>
    </source>
</evidence>
<dbReference type="KEGG" id="mlr:MELLADRAFT_103937"/>
<feature type="region of interest" description="Disordered" evidence="1">
    <location>
        <begin position="136"/>
        <end position="158"/>
    </location>
</feature>
<dbReference type="AlphaFoldDB" id="F4RD19"/>